<dbReference type="RefSeq" id="WP_131151393.1">
    <property type="nucleotide sequence ID" value="NZ_SJTG01000001.1"/>
</dbReference>
<protein>
    <submittedName>
        <fullName evidence="3">Lipopolysaccharide heptosyltransferase family protein</fullName>
    </submittedName>
</protein>
<dbReference type="CDD" id="cd03789">
    <property type="entry name" value="GT9_LPS_heptosyltransferase"/>
    <property type="match status" value="1"/>
</dbReference>
<dbReference type="GO" id="GO:0009244">
    <property type="term" value="P:lipopolysaccharide core region biosynthetic process"/>
    <property type="evidence" value="ECO:0007669"/>
    <property type="project" value="TreeGrafter"/>
</dbReference>
<dbReference type="InterPro" id="IPR051199">
    <property type="entry name" value="LPS_LOS_Heptosyltrfase"/>
</dbReference>
<organism evidence="3 4">
    <name type="scientific">Dyella soli</name>
    <dbReference type="NCBI Taxonomy" id="522319"/>
    <lineage>
        <taxon>Bacteria</taxon>
        <taxon>Pseudomonadati</taxon>
        <taxon>Pseudomonadota</taxon>
        <taxon>Gammaproteobacteria</taxon>
        <taxon>Lysobacterales</taxon>
        <taxon>Rhodanobacteraceae</taxon>
        <taxon>Dyella</taxon>
    </lineage>
</organism>
<dbReference type="EMBL" id="SJTG01000001">
    <property type="protein sequence ID" value="TCI11827.1"/>
    <property type="molecule type" value="Genomic_DNA"/>
</dbReference>
<evidence type="ECO:0000313" key="4">
    <source>
        <dbReference type="Proteomes" id="UP000291822"/>
    </source>
</evidence>
<dbReference type="SUPFAM" id="SSF53756">
    <property type="entry name" value="UDP-Glycosyltransferase/glycogen phosphorylase"/>
    <property type="match status" value="1"/>
</dbReference>
<accession>A0A4V2NM41</accession>
<evidence type="ECO:0000256" key="1">
    <source>
        <dbReference type="ARBA" id="ARBA00022676"/>
    </source>
</evidence>
<sequence length="376" mass="40820">MKKTTAHALPQPLPRRGIYRILVCRPNHRLGNTILLTPLIQELEQLYPGAEIDVLAEGDIAEEVFSHFFSIKNVFCLPRRGFKHPVAFLSLLHSVRQTYYDLIIDPCLGSGFSRAMTLHMRGRFTLGFSDDRRGSGLTHAVPTDVAGKHMARRAIHLVRWACTEHTGQVQASASYPSLDIRLSSEERVQGLAALRQVLDEGERAADHPVVGIFANATGAKRYSSEWWAQFIQSFKSNCAASSIVELIPAHGHSMLGETCGGYYSSDIRRMGAVMANVDLMISADCGVMHLAVASKVPTVGLFSVTDASVYAPYGSGCCSLLTTGRSPQDAASQVVLSFASILGSPRQGGSRRDAPSNELGAGAHRQSHFDQLGLSI</sequence>
<dbReference type="AlphaFoldDB" id="A0A4V2NM41"/>
<dbReference type="PANTHER" id="PTHR30160">
    <property type="entry name" value="TETRAACYLDISACCHARIDE 4'-KINASE-RELATED"/>
    <property type="match status" value="1"/>
</dbReference>
<keyword evidence="2 3" id="KW-0808">Transferase</keyword>
<evidence type="ECO:0000313" key="3">
    <source>
        <dbReference type="EMBL" id="TCI11827.1"/>
    </source>
</evidence>
<dbReference type="GO" id="GO:0008713">
    <property type="term" value="F:ADP-heptose-lipopolysaccharide heptosyltransferase activity"/>
    <property type="evidence" value="ECO:0007669"/>
    <property type="project" value="TreeGrafter"/>
</dbReference>
<dbReference type="Pfam" id="PF01075">
    <property type="entry name" value="Glyco_transf_9"/>
    <property type="match status" value="1"/>
</dbReference>
<dbReference type="InterPro" id="IPR002201">
    <property type="entry name" value="Glyco_trans_9"/>
</dbReference>
<dbReference type="Gene3D" id="3.40.50.2000">
    <property type="entry name" value="Glycogen Phosphorylase B"/>
    <property type="match status" value="2"/>
</dbReference>
<gene>
    <name evidence="3" type="ORF">EZM97_00190</name>
</gene>
<name>A0A4V2NM41_9GAMM</name>
<reference evidence="3 4" key="1">
    <citation type="submission" date="2019-02" db="EMBL/GenBank/DDBJ databases">
        <title>Dyella amyloliquefaciens sp. nov., isolated from forest soil.</title>
        <authorList>
            <person name="Gao Z.-H."/>
            <person name="Qiu L.-H."/>
        </authorList>
    </citation>
    <scope>NUCLEOTIDE SEQUENCE [LARGE SCALE GENOMIC DNA]</scope>
    <source>
        <strain evidence="3 4">KACC 12747</strain>
    </source>
</reference>
<keyword evidence="4" id="KW-1185">Reference proteome</keyword>
<evidence type="ECO:0000256" key="2">
    <source>
        <dbReference type="ARBA" id="ARBA00022679"/>
    </source>
</evidence>
<keyword evidence="1" id="KW-0328">Glycosyltransferase</keyword>
<dbReference type="GO" id="GO:0005829">
    <property type="term" value="C:cytosol"/>
    <property type="evidence" value="ECO:0007669"/>
    <property type="project" value="TreeGrafter"/>
</dbReference>
<comment type="caution">
    <text evidence="3">The sequence shown here is derived from an EMBL/GenBank/DDBJ whole genome shotgun (WGS) entry which is preliminary data.</text>
</comment>
<dbReference type="Proteomes" id="UP000291822">
    <property type="component" value="Unassembled WGS sequence"/>
</dbReference>
<proteinExistence type="predicted"/>